<keyword evidence="5" id="KW-0326">Glycosidase</keyword>
<feature type="domain" description="Glycoside hydrolase family 20 catalytic" evidence="7">
    <location>
        <begin position="172"/>
        <end position="521"/>
    </location>
</feature>
<dbReference type="GO" id="GO:0030203">
    <property type="term" value="P:glycosaminoglycan metabolic process"/>
    <property type="evidence" value="ECO:0007669"/>
    <property type="project" value="TreeGrafter"/>
</dbReference>
<evidence type="ECO:0000313" key="11">
    <source>
        <dbReference type="Proteomes" id="UP000247973"/>
    </source>
</evidence>
<dbReference type="SUPFAM" id="SSF51445">
    <property type="entry name" value="(Trans)glycosidases"/>
    <property type="match status" value="1"/>
</dbReference>
<dbReference type="InterPro" id="IPR008979">
    <property type="entry name" value="Galactose-bd-like_sf"/>
</dbReference>
<name>A0A2V3PNQ3_9BACT</name>
<evidence type="ECO:0000259" key="9">
    <source>
        <dbReference type="Pfam" id="PF02838"/>
    </source>
</evidence>
<dbReference type="GO" id="GO:0004563">
    <property type="term" value="F:beta-N-acetylhexosaminidase activity"/>
    <property type="evidence" value="ECO:0007669"/>
    <property type="project" value="UniProtKB-EC"/>
</dbReference>
<comment type="similarity">
    <text evidence="2">Belongs to the glycosyl hydrolase 20 family.</text>
</comment>
<dbReference type="Pfam" id="PF00728">
    <property type="entry name" value="Glyco_hydro_20"/>
    <property type="match status" value="1"/>
</dbReference>
<dbReference type="EC" id="3.2.1.52" evidence="3"/>
<dbReference type="CDD" id="cd06563">
    <property type="entry name" value="GH20_chitobiase-like"/>
    <property type="match status" value="1"/>
</dbReference>
<accession>A0A2V3PNQ3</accession>
<dbReference type="Gene3D" id="3.30.379.10">
    <property type="entry name" value="Chitobiase/beta-hexosaminidase domain 2-like"/>
    <property type="match status" value="1"/>
</dbReference>
<dbReference type="PANTHER" id="PTHR22600:SF57">
    <property type="entry name" value="BETA-N-ACETYLHEXOSAMINIDASE"/>
    <property type="match status" value="1"/>
</dbReference>
<dbReference type="Gene3D" id="3.20.20.80">
    <property type="entry name" value="Glycosidases"/>
    <property type="match status" value="1"/>
</dbReference>
<proteinExistence type="inferred from homology"/>
<keyword evidence="11" id="KW-1185">Reference proteome</keyword>
<feature type="domain" description="F5/8 type C" evidence="8">
    <location>
        <begin position="670"/>
        <end position="770"/>
    </location>
</feature>
<dbReference type="InterPro" id="IPR025705">
    <property type="entry name" value="Beta_hexosaminidase_sua/sub"/>
</dbReference>
<dbReference type="AlphaFoldDB" id="A0A2V3PNQ3"/>
<evidence type="ECO:0000313" key="10">
    <source>
        <dbReference type="EMBL" id="PXV64105.1"/>
    </source>
</evidence>
<comment type="caution">
    <text evidence="10">The sequence shown here is derived from an EMBL/GenBank/DDBJ whole genome shotgun (WGS) entry which is preliminary data.</text>
</comment>
<dbReference type="GO" id="GO:0005975">
    <property type="term" value="P:carbohydrate metabolic process"/>
    <property type="evidence" value="ECO:0007669"/>
    <property type="project" value="InterPro"/>
</dbReference>
<dbReference type="SUPFAM" id="SSF49785">
    <property type="entry name" value="Galactose-binding domain-like"/>
    <property type="match status" value="1"/>
</dbReference>
<gene>
    <name evidence="10" type="ORF">CLV62_11163</name>
</gene>
<dbReference type="Pfam" id="PF00754">
    <property type="entry name" value="F5_F8_type_C"/>
    <property type="match status" value="1"/>
</dbReference>
<dbReference type="GO" id="GO:0016020">
    <property type="term" value="C:membrane"/>
    <property type="evidence" value="ECO:0007669"/>
    <property type="project" value="TreeGrafter"/>
</dbReference>
<evidence type="ECO:0000256" key="4">
    <source>
        <dbReference type="ARBA" id="ARBA00022801"/>
    </source>
</evidence>
<sequence>MTHFPILKRIITLRLFLITVFSISLLSACTNENQSAKADYSIIPLPQQVVLQSDKEPFILDKSTKILYLENDNESYQLATFLAAYVKECVGIELQLTTKDEGENIIKFQIDDAIDKNPDYYNLSITNNHIIIQATSGAGIFYGIQTLRKSLPVENINNVSFPAVVIKDYPKFSHRGVSLDVSRHFYSADFIKKYIDVLALFNMNVFHWHLTDDQGWRIEIKKYPNLTKIGSQRSETAIDRHSEEYDGKPYGGFYTQEEIKEVVEYARQRFITVIPEIDVPGHTLAVLASYPELGCTGGPYQVGRDWGIYEDVLCAGNDSVFTFLDDVFTEVVALFPAKYIHIGGDECLKNRWMACPKCQERIKSLGIKVKKAAPVGEQLQSYFIHRVEEMINKKGRSIIGWDEILEGGIAPNATIMSWRGTDGGIYAANRDHDVIMTPESHLYLDYYQSPDVDNEPYTFGWLTDLEKVYSFDPIPAELEKDQQKHILGGQVNVWAEYLPTSKNVEYMLLPRMAALSETLWSYPQEKDYNNFVARMYRQSLLLDKLGYENCKQAYGVQAKYDYNTEMSEIKITLSTFDNAPIYYTLDGTAPTEKSLKYSEPIIISKSSELKSLVVRNGKQDNTYSKEFSFNKATARPIELKNQPDKKYTFNGAVTLVDGQRGYKNSYRTGSWLGFLGEDMVATIKLGDQVPISSVKLNQFVNSRGGLFFAKSIKIEMSDDGKTFREVSSKTQPILNEHIKPQIFEVKETFDTVKANYIRVTLEAIDGLPSWHEKAGAMAYIMVDEIVVE</sequence>
<dbReference type="InterPro" id="IPR029018">
    <property type="entry name" value="Hex-like_dom2"/>
</dbReference>
<dbReference type="InterPro" id="IPR026876">
    <property type="entry name" value="Fn3_assoc_repeat"/>
</dbReference>
<dbReference type="Pfam" id="PF13287">
    <property type="entry name" value="Fn3_assoc"/>
    <property type="match status" value="1"/>
</dbReference>
<keyword evidence="4" id="KW-0378">Hydrolase</keyword>
<dbReference type="SUPFAM" id="SSF55545">
    <property type="entry name" value="beta-N-acetylhexosaminidase-like domain"/>
    <property type="match status" value="1"/>
</dbReference>
<reference evidence="10 11" key="1">
    <citation type="submission" date="2018-03" db="EMBL/GenBank/DDBJ databases">
        <title>Genomic Encyclopedia of Archaeal and Bacterial Type Strains, Phase II (KMG-II): from individual species to whole genera.</title>
        <authorList>
            <person name="Goeker M."/>
        </authorList>
    </citation>
    <scope>NUCLEOTIDE SEQUENCE [LARGE SCALE GENOMIC DNA]</scope>
    <source>
        <strain evidence="10 11">DSM 100214</strain>
    </source>
</reference>
<dbReference type="PRINTS" id="PR00738">
    <property type="entry name" value="GLHYDRLASE20"/>
</dbReference>
<protein>
    <recommendedName>
        <fullName evidence="3">beta-N-acetylhexosaminidase</fullName>
        <ecNumber evidence="3">3.2.1.52</ecNumber>
    </recommendedName>
</protein>
<dbReference type="InterPro" id="IPR015883">
    <property type="entry name" value="Glyco_hydro_20_cat"/>
</dbReference>
<dbReference type="Gene3D" id="2.60.120.260">
    <property type="entry name" value="Galactose-binding domain-like"/>
    <property type="match status" value="1"/>
</dbReference>
<dbReference type="PANTHER" id="PTHR22600">
    <property type="entry name" value="BETA-HEXOSAMINIDASE"/>
    <property type="match status" value="1"/>
</dbReference>
<evidence type="ECO:0000256" key="3">
    <source>
        <dbReference type="ARBA" id="ARBA00012663"/>
    </source>
</evidence>
<evidence type="ECO:0000256" key="1">
    <source>
        <dbReference type="ARBA" id="ARBA00001231"/>
    </source>
</evidence>
<evidence type="ECO:0000256" key="5">
    <source>
        <dbReference type="ARBA" id="ARBA00023295"/>
    </source>
</evidence>
<evidence type="ECO:0000259" key="8">
    <source>
        <dbReference type="Pfam" id="PF00754"/>
    </source>
</evidence>
<comment type="catalytic activity">
    <reaction evidence="1">
        <text>Hydrolysis of terminal non-reducing N-acetyl-D-hexosamine residues in N-acetyl-beta-D-hexosaminides.</text>
        <dbReference type="EC" id="3.2.1.52"/>
    </reaction>
</comment>
<dbReference type="InterPro" id="IPR015882">
    <property type="entry name" value="HEX_bac_N"/>
</dbReference>
<dbReference type="Pfam" id="PF02838">
    <property type="entry name" value="Glyco_hydro_20b"/>
    <property type="match status" value="1"/>
</dbReference>
<dbReference type="InterPro" id="IPR017853">
    <property type="entry name" value="GH"/>
</dbReference>
<evidence type="ECO:0000256" key="2">
    <source>
        <dbReference type="ARBA" id="ARBA00006285"/>
    </source>
</evidence>
<feature type="active site" description="Proton donor" evidence="6">
    <location>
        <position position="346"/>
    </location>
</feature>
<evidence type="ECO:0000259" key="7">
    <source>
        <dbReference type="Pfam" id="PF00728"/>
    </source>
</evidence>
<dbReference type="Proteomes" id="UP000247973">
    <property type="component" value="Unassembled WGS sequence"/>
</dbReference>
<dbReference type="EMBL" id="QICL01000011">
    <property type="protein sequence ID" value="PXV64105.1"/>
    <property type="molecule type" value="Genomic_DNA"/>
</dbReference>
<dbReference type="RefSeq" id="WP_245904072.1">
    <property type="nucleotide sequence ID" value="NZ_QICL01000011.1"/>
</dbReference>
<dbReference type="InterPro" id="IPR000421">
    <property type="entry name" value="FA58C"/>
</dbReference>
<organism evidence="10 11">
    <name type="scientific">Dysgonomonas alginatilytica</name>
    <dbReference type="NCBI Taxonomy" id="1605892"/>
    <lineage>
        <taxon>Bacteria</taxon>
        <taxon>Pseudomonadati</taxon>
        <taxon>Bacteroidota</taxon>
        <taxon>Bacteroidia</taxon>
        <taxon>Bacteroidales</taxon>
        <taxon>Dysgonomonadaceae</taxon>
        <taxon>Dysgonomonas</taxon>
    </lineage>
</organism>
<evidence type="ECO:0000256" key="6">
    <source>
        <dbReference type="PIRSR" id="PIRSR625705-1"/>
    </source>
</evidence>
<feature type="domain" description="Beta-hexosaminidase bacterial type N-terminal" evidence="9">
    <location>
        <begin position="40"/>
        <end position="169"/>
    </location>
</feature>